<dbReference type="InterPro" id="IPR019775">
    <property type="entry name" value="WD40_repeat_CS"/>
</dbReference>
<dbReference type="CDD" id="cd00200">
    <property type="entry name" value="WD40"/>
    <property type="match status" value="1"/>
</dbReference>
<dbReference type="PANTHER" id="PTHR22847">
    <property type="entry name" value="WD40 REPEAT PROTEIN"/>
    <property type="match status" value="1"/>
</dbReference>
<proteinExistence type="predicted"/>
<keyword evidence="1 3" id="KW-0853">WD repeat</keyword>
<dbReference type="HOGENOM" id="CLU_000288_57_33_1"/>
<accession>B3RLM5</accession>
<feature type="repeat" description="WD" evidence="3">
    <location>
        <begin position="217"/>
        <end position="257"/>
    </location>
</feature>
<dbReference type="eggNOG" id="KOG0266">
    <property type="taxonomic scope" value="Eukaryota"/>
</dbReference>
<feature type="repeat" description="WD" evidence="3">
    <location>
        <begin position="85"/>
        <end position="118"/>
    </location>
</feature>
<keyword evidence="2" id="KW-0677">Repeat</keyword>
<name>B3RLM5_TRIAD</name>
<gene>
    <name evidence="4" type="ORF">TRIADDRAFT_4112</name>
</gene>
<dbReference type="STRING" id="10228.B3RLM5"/>
<dbReference type="PRINTS" id="PR00320">
    <property type="entry name" value="GPROTEINBRPT"/>
</dbReference>
<feature type="repeat" description="WD" evidence="3">
    <location>
        <begin position="42"/>
        <end position="84"/>
    </location>
</feature>
<dbReference type="SUPFAM" id="SSF50978">
    <property type="entry name" value="WD40 repeat-like"/>
    <property type="match status" value="1"/>
</dbReference>
<evidence type="ECO:0000256" key="2">
    <source>
        <dbReference type="ARBA" id="ARBA00022737"/>
    </source>
</evidence>
<dbReference type="CTD" id="6749226"/>
<keyword evidence="5" id="KW-1185">Reference proteome</keyword>
<evidence type="ECO:0000256" key="3">
    <source>
        <dbReference type="PROSITE-ProRule" id="PRU00221"/>
    </source>
</evidence>
<dbReference type="InterPro" id="IPR001680">
    <property type="entry name" value="WD40_rpt"/>
</dbReference>
<dbReference type="PROSITE" id="PS50082">
    <property type="entry name" value="WD_REPEATS_2"/>
    <property type="match status" value="5"/>
</dbReference>
<dbReference type="AlphaFoldDB" id="B3RLM5"/>
<dbReference type="KEGG" id="tad:TRIADDRAFT_4112"/>
<protein>
    <submittedName>
        <fullName evidence="4">Uncharacterized protein</fullName>
    </submittedName>
</protein>
<evidence type="ECO:0000313" key="5">
    <source>
        <dbReference type="Proteomes" id="UP000009022"/>
    </source>
</evidence>
<dbReference type="InterPro" id="IPR036322">
    <property type="entry name" value="WD40_repeat_dom_sf"/>
</dbReference>
<dbReference type="OMA" id="TICHYRI"/>
<evidence type="ECO:0000313" key="4">
    <source>
        <dbReference type="EMBL" id="EDV29554.1"/>
    </source>
</evidence>
<evidence type="ECO:0000256" key="1">
    <source>
        <dbReference type="ARBA" id="ARBA00022574"/>
    </source>
</evidence>
<dbReference type="GO" id="GO:1990234">
    <property type="term" value="C:transferase complex"/>
    <property type="evidence" value="ECO:0007669"/>
    <property type="project" value="UniProtKB-ARBA"/>
</dbReference>
<dbReference type="PROSITE" id="PS00678">
    <property type="entry name" value="WD_REPEATS_1"/>
    <property type="match status" value="2"/>
</dbReference>
<dbReference type="Pfam" id="PF00400">
    <property type="entry name" value="WD40"/>
    <property type="match status" value="7"/>
</dbReference>
<feature type="non-terminal residue" evidence="4">
    <location>
        <position position="285"/>
    </location>
</feature>
<dbReference type="SMART" id="SM00320">
    <property type="entry name" value="WD40"/>
    <property type="match status" value="7"/>
</dbReference>
<dbReference type="GeneID" id="6749226"/>
<dbReference type="OrthoDB" id="674604at2759"/>
<organism evidence="4 5">
    <name type="scientific">Trichoplax adhaerens</name>
    <name type="common">Trichoplax reptans</name>
    <dbReference type="NCBI Taxonomy" id="10228"/>
    <lineage>
        <taxon>Eukaryota</taxon>
        <taxon>Metazoa</taxon>
        <taxon>Placozoa</taxon>
        <taxon>Uniplacotomia</taxon>
        <taxon>Trichoplacea</taxon>
        <taxon>Trichoplacidae</taxon>
        <taxon>Trichoplax</taxon>
    </lineage>
</organism>
<dbReference type="InParanoid" id="B3RLM5"/>
<dbReference type="Gene3D" id="2.130.10.10">
    <property type="entry name" value="YVTN repeat-like/Quinoprotein amine dehydrogenase"/>
    <property type="match status" value="3"/>
</dbReference>
<dbReference type="RefSeq" id="XP_002108756.1">
    <property type="nucleotide sequence ID" value="XM_002108720.1"/>
</dbReference>
<sequence length="285" mass="31161">EKHEAPILSIEFSPDDTFIVTTSADSTIALWELKSGRLYRVFKQHKKAVTCCSFSSIDTHILASGSEDHLVMLWNIKLGRRVARFEAHENTVTACTFSPDGKCLATASKDCTIKLYDIVPGSGQYINGKYLCLEGHEGPIHSAQFSPDGILLATCSDDRTIRLWNRVSGKITSILTDPYNPVIQCRFSGDGGEIASCSGKCVRVWNTMLCEIVNILEGYHTEMVTTIAFSADGKIATGSTDRTICIWEAEKTALKSTPLHVSKSAVRACCFSRSGKYLSSGGDDN</sequence>
<dbReference type="EMBL" id="DS985241">
    <property type="protein sequence ID" value="EDV29554.1"/>
    <property type="molecule type" value="Genomic_DNA"/>
</dbReference>
<feature type="repeat" description="WD" evidence="3">
    <location>
        <begin position="1"/>
        <end position="41"/>
    </location>
</feature>
<dbReference type="Proteomes" id="UP000009022">
    <property type="component" value="Unassembled WGS sequence"/>
</dbReference>
<dbReference type="PROSITE" id="PS50294">
    <property type="entry name" value="WD_REPEATS_REGION"/>
    <property type="match status" value="5"/>
</dbReference>
<dbReference type="PANTHER" id="PTHR22847:SF637">
    <property type="entry name" value="WD REPEAT DOMAIN 5B"/>
    <property type="match status" value="1"/>
</dbReference>
<dbReference type="InterPro" id="IPR020472">
    <property type="entry name" value="WD40_PAC1"/>
</dbReference>
<feature type="non-terminal residue" evidence="4">
    <location>
        <position position="1"/>
    </location>
</feature>
<reference evidence="4 5" key="1">
    <citation type="journal article" date="2008" name="Nature">
        <title>The Trichoplax genome and the nature of placozoans.</title>
        <authorList>
            <person name="Srivastava M."/>
            <person name="Begovic E."/>
            <person name="Chapman J."/>
            <person name="Putnam N.H."/>
            <person name="Hellsten U."/>
            <person name="Kawashima T."/>
            <person name="Kuo A."/>
            <person name="Mitros T."/>
            <person name="Salamov A."/>
            <person name="Carpenter M.L."/>
            <person name="Signorovitch A.Y."/>
            <person name="Moreno M.A."/>
            <person name="Kamm K."/>
            <person name="Grimwood J."/>
            <person name="Schmutz J."/>
            <person name="Shapiro H."/>
            <person name="Grigoriev I.V."/>
            <person name="Buss L.W."/>
            <person name="Schierwater B."/>
            <person name="Dellaporta S.L."/>
            <person name="Rokhsar D.S."/>
        </authorList>
    </citation>
    <scope>NUCLEOTIDE SEQUENCE [LARGE SCALE GENOMIC DNA]</scope>
    <source>
        <strain evidence="4 5">Grell-BS-1999</strain>
    </source>
</reference>
<dbReference type="InterPro" id="IPR015943">
    <property type="entry name" value="WD40/YVTN_repeat-like_dom_sf"/>
</dbReference>
<dbReference type="PhylomeDB" id="B3RLM5"/>
<feature type="repeat" description="WD" evidence="3">
    <location>
        <begin position="133"/>
        <end position="174"/>
    </location>
</feature>